<sequence>MTAVNETILNHVQTVRLPTPELARQLIAHLGSTVVAALAGVRDRGLPHKWAVDGGVTPREAALTRLQVAHRAWITIATAEGDDIARAWFLGANPRLDETPPYLAIREGEFNKVMAAAAAFVDGTDA</sequence>
<dbReference type="RefSeq" id="WP_070934989.1">
    <property type="nucleotide sequence ID" value="NZ_MLIK01000003.1"/>
</dbReference>
<proteinExistence type="predicted"/>
<dbReference type="EMBL" id="MLIK01000003">
    <property type="protein sequence ID" value="OHU31724.1"/>
    <property type="molecule type" value="Genomic_DNA"/>
</dbReference>
<evidence type="ECO:0000313" key="1">
    <source>
        <dbReference type="EMBL" id="OHU31724.1"/>
    </source>
</evidence>
<reference evidence="1 2" key="1">
    <citation type="submission" date="2016-10" db="EMBL/GenBank/DDBJ databases">
        <title>Evaluation of Human, Veterinary and Environmental Mycobacterium chelonae Isolates by Core Genome Phylogenomic Analysis, Targeted Gene Comparison, and Anti-microbial Susceptibility Patterns: A Tale of Mistaken Identities.</title>
        <authorList>
            <person name="Fogelson S.B."/>
            <person name="Camus A.C."/>
            <person name="Lorenz W."/>
            <person name="Vasireddy R."/>
            <person name="Vasireddy S."/>
            <person name="Smith T."/>
            <person name="Brown-Elliott B.A."/>
            <person name="Wallace R.J.Jr."/>
            <person name="Hasan N.A."/>
            <person name="Reischl U."/>
            <person name="Sanchez S."/>
        </authorList>
    </citation>
    <scope>NUCLEOTIDE SEQUENCE [LARGE SCALE GENOMIC DNA]</scope>
    <source>
        <strain evidence="1 2">1559</strain>
    </source>
</reference>
<protein>
    <submittedName>
        <fullName evidence="1">Uncharacterized protein</fullName>
    </submittedName>
</protein>
<organism evidence="1 2">
    <name type="scientific">Mycobacteroides franklinii</name>
    <dbReference type="NCBI Taxonomy" id="948102"/>
    <lineage>
        <taxon>Bacteria</taxon>
        <taxon>Bacillati</taxon>
        <taxon>Actinomycetota</taxon>
        <taxon>Actinomycetes</taxon>
        <taxon>Mycobacteriales</taxon>
        <taxon>Mycobacteriaceae</taxon>
        <taxon>Mycobacteroides</taxon>
    </lineage>
</organism>
<name>A0A1S1LHQ9_9MYCO</name>
<comment type="caution">
    <text evidence="1">The sequence shown here is derived from an EMBL/GenBank/DDBJ whole genome shotgun (WGS) entry which is preliminary data.</text>
</comment>
<accession>A0A1S1LHQ9</accession>
<dbReference type="OrthoDB" id="4748714at2"/>
<dbReference type="Proteomes" id="UP000179616">
    <property type="component" value="Unassembled WGS sequence"/>
</dbReference>
<evidence type="ECO:0000313" key="2">
    <source>
        <dbReference type="Proteomes" id="UP000179616"/>
    </source>
</evidence>
<dbReference type="GeneID" id="57165200"/>
<dbReference type="AlphaFoldDB" id="A0A1S1LHQ9"/>
<gene>
    <name evidence="1" type="ORF">BKG76_00165</name>
</gene>